<dbReference type="AlphaFoldDB" id="A0A4S8L6D6"/>
<dbReference type="SMART" id="SM00320">
    <property type="entry name" value="WD40"/>
    <property type="match status" value="2"/>
</dbReference>
<dbReference type="Pfam" id="PF00400">
    <property type="entry name" value="WD40"/>
    <property type="match status" value="1"/>
</dbReference>
<dbReference type="SUPFAM" id="SSF50978">
    <property type="entry name" value="WD40 repeat-like"/>
    <property type="match status" value="1"/>
</dbReference>
<dbReference type="Proteomes" id="UP000297245">
    <property type="component" value="Unassembled WGS sequence"/>
</dbReference>
<keyword evidence="1" id="KW-0812">Transmembrane</keyword>
<feature type="transmembrane region" description="Helical" evidence="1">
    <location>
        <begin position="396"/>
        <end position="417"/>
    </location>
</feature>
<dbReference type="InterPro" id="IPR001680">
    <property type="entry name" value="WD40_rpt"/>
</dbReference>
<organism evidence="2 3">
    <name type="scientific">Dendrothele bispora (strain CBS 962.96)</name>
    <dbReference type="NCBI Taxonomy" id="1314807"/>
    <lineage>
        <taxon>Eukaryota</taxon>
        <taxon>Fungi</taxon>
        <taxon>Dikarya</taxon>
        <taxon>Basidiomycota</taxon>
        <taxon>Agaricomycotina</taxon>
        <taxon>Agaricomycetes</taxon>
        <taxon>Agaricomycetidae</taxon>
        <taxon>Agaricales</taxon>
        <taxon>Agaricales incertae sedis</taxon>
        <taxon>Dendrothele</taxon>
    </lineage>
</organism>
<keyword evidence="1" id="KW-1133">Transmembrane helix</keyword>
<dbReference type="InterPro" id="IPR015943">
    <property type="entry name" value="WD40/YVTN_repeat-like_dom_sf"/>
</dbReference>
<reference evidence="2 3" key="1">
    <citation type="journal article" date="2019" name="Nat. Ecol. Evol.">
        <title>Megaphylogeny resolves global patterns of mushroom evolution.</title>
        <authorList>
            <person name="Varga T."/>
            <person name="Krizsan K."/>
            <person name="Foldi C."/>
            <person name="Dima B."/>
            <person name="Sanchez-Garcia M."/>
            <person name="Sanchez-Ramirez S."/>
            <person name="Szollosi G.J."/>
            <person name="Szarkandi J.G."/>
            <person name="Papp V."/>
            <person name="Albert L."/>
            <person name="Andreopoulos W."/>
            <person name="Angelini C."/>
            <person name="Antonin V."/>
            <person name="Barry K.W."/>
            <person name="Bougher N.L."/>
            <person name="Buchanan P."/>
            <person name="Buyck B."/>
            <person name="Bense V."/>
            <person name="Catcheside P."/>
            <person name="Chovatia M."/>
            <person name="Cooper J."/>
            <person name="Damon W."/>
            <person name="Desjardin D."/>
            <person name="Finy P."/>
            <person name="Geml J."/>
            <person name="Haridas S."/>
            <person name="Hughes K."/>
            <person name="Justo A."/>
            <person name="Karasinski D."/>
            <person name="Kautmanova I."/>
            <person name="Kiss B."/>
            <person name="Kocsube S."/>
            <person name="Kotiranta H."/>
            <person name="LaButti K.M."/>
            <person name="Lechner B.E."/>
            <person name="Liimatainen K."/>
            <person name="Lipzen A."/>
            <person name="Lukacs Z."/>
            <person name="Mihaltcheva S."/>
            <person name="Morgado L.N."/>
            <person name="Niskanen T."/>
            <person name="Noordeloos M.E."/>
            <person name="Ohm R.A."/>
            <person name="Ortiz-Santana B."/>
            <person name="Ovrebo C."/>
            <person name="Racz N."/>
            <person name="Riley R."/>
            <person name="Savchenko A."/>
            <person name="Shiryaev A."/>
            <person name="Soop K."/>
            <person name="Spirin V."/>
            <person name="Szebenyi C."/>
            <person name="Tomsovsky M."/>
            <person name="Tulloss R.E."/>
            <person name="Uehling J."/>
            <person name="Grigoriev I.V."/>
            <person name="Vagvolgyi C."/>
            <person name="Papp T."/>
            <person name="Martin F.M."/>
            <person name="Miettinen O."/>
            <person name="Hibbett D.S."/>
            <person name="Nagy L.G."/>
        </authorList>
    </citation>
    <scope>NUCLEOTIDE SEQUENCE [LARGE SCALE GENOMIC DNA]</scope>
    <source>
        <strain evidence="2 3">CBS 962.96</strain>
    </source>
</reference>
<protein>
    <recommendedName>
        <fullName evidence="4">WD40 repeat-like protein</fullName>
    </recommendedName>
</protein>
<feature type="transmembrane region" description="Helical" evidence="1">
    <location>
        <begin position="370"/>
        <end position="390"/>
    </location>
</feature>
<dbReference type="OrthoDB" id="3238562at2759"/>
<proteinExistence type="predicted"/>
<evidence type="ECO:0000313" key="3">
    <source>
        <dbReference type="Proteomes" id="UP000297245"/>
    </source>
</evidence>
<evidence type="ECO:0008006" key="4">
    <source>
        <dbReference type="Google" id="ProtNLM"/>
    </source>
</evidence>
<evidence type="ECO:0000256" key="1">
    <source>
        <dbReference type="SAM" id="Phobius"/>
    </source>
</evidence>
<dbReference type="Gene3D" id="2.130.10.10">
    <property type="entry name" value="YVTN repeat-like/Quinoprotein amine dehydrogenase"/>
    <property type="match status" value="1"/>
</dbReference>
<keyword evidence="3" id="KW-1185">Reference proteome</keyword>
<dbReference type="EMBL" id="ML179632">
    <property type="protein sequence ID" value="THU83953.1"/>
    <property type="molecule type" value="Genomic_DNA"/>
</dbReference>
<name>A0A4S8L6D6_DENBC</name>
<evidence type="ECO:0000313" key="2">
    <source>
        <dbReference type="EMBL" id="THU83953.1"/>
    </source>
</evidence>
<gene>
    <name evidence="2" type="ORF">K435DRAFT_688530</name>
</gene>
<keyword evidence="1" id="KW-0472">Membrane</keyword>
<sequence>MCCLSRFYSPFKLYKRKITLKGPRDAVLSLSFSPTGRFVLAAGYSGAVIWELNTSASVASPYITSDDGRPTVFTASTWVFVQGTNRHVAILGTMEGDVLCWEWRDDRRGFEPFMKLTRPHDRSQVLSIDVRHSMVKEDRLARITMSTANGLVSVWHLDPESREFAQVFCVDMGEGFLPKTVCFGNKKKRDVLVFSFTGAKIRQLHHNSGDVRSEHQISADVLGTTCVNEKNDRFVCWTGKNFQLFRLSDLEHIRTFDGGVPLSVNLPKRVVFLDGGNMIAVGSDHGHAVVYDTANAKPVQKLGYSREGLVQQLAVCCCVLPDFELVAIAGGAMQQDADVVIFRRRREKPPPSLNDPVGRRTNFMQWIPKLRFSVLLLYITIFSLCLYALVHLSITAIPTALSVWQLVIFFSIISSFCL</sequence>
<dbReference type="InterPro" id="IPR036322">
    <property type="entry name" value="WD40_repeat_dom_sf"/>
</dbReference>
<accession>A0A4S8L6D6</accession>